<feature type="region of interest" description="Disordered" evidence="1">
    <location>
        <begin position="1"/>
        <end position="25"/>
    </location>
</feature>
<sequence length="56" mass="6081">MEGSSSQSGNSSTNTTSGSLENNDPVSYKTILHKNILNNHILLKLEEDGFTTPDDK</sequence>
<reference evidence="2 5" key="2">
    <citation type="submission" date="2017-09" db="EMBL/GenBank/DDBJ databases">
        <title>Extensive intraspecific genome diversity in a model arbuscular mycorrhizal fungus.</title>
        <authorList>
            <person name="Chen E.C."/>
            <person name="Morin E."/>
            <person name="Beaudet D."/>
            <person name="Noel J."/>
            <person name="Ndikumana S."/>
            <person name="Charron P."/>
            <person name="St-Onge C."/>
            <person name="Giorgi J."/>
            <person name="Grigoriev I.V."/>
            <person name="Roux C."/>
            <person name="Martin F.M."/>
            <person name="Corradi N."/>
        </authorList>
    </citation>
    <scope>NUCLEOTIDE SEQUENCE [LARGE SCALE GENOMIC DNA]</scope>
    <source>
        <strain evidence="2 5">A5</strain>
    </source>
</reference>
<evidence type="ECO:0000313" key="4">
    <source>
        <dbReference type="Proteomes" id="UP000232688"/>
    </source>
</evidence>
<dbReference type="Proteomes" id="UP000232722">
    <property type="component" value="Unassembled WGS sequence"/>
</dbReference>
<protein>
    <submittedName>
        <fullName evidence="2">Uncharacterized protein</fullName>
    </submittedName>
</protein>
<reference evidence="3 4" key="3">
    <citation type="submission" date="2017-10" db="EMBL/GenBank/DDBJ databases">
        <title>Extensive intraspecific genome diversity in a model arbuscular mycorrhizal fungus.</title>
        <authorList>
            <person name="Chen E.C.H."/>
            <person name="Morin E."/>
            <person name="Baudet D."/>
            <person name="Noel J."/>
            <person name="Ndikumana S."/>
            <person name="Charron P."/>
            <person name="St-Onge C."/>
            <person name="Giorgi J."/>
            <person name="Grigoriev I.V."/>
            <person name="Roux C."/>
            <person name="Martin F.M."/>
            <person name="Corradi N."/>
        </authorList>
    </citation>
    <scope>NUCLEOTIDE SEQUENCE [LARGE SCALE GENOMIC DNA]</scope>
    <source>
        <strain evidence="3 4">A1</strain>
    </source>
</reference>
<dbReference type="AlphaFoldDB" id="A0A2N0NG93"/>
<dbReference type="EMBL" id="LLXJ01007674">
    <property type="protein sequence ID" value="PKB93602.1"/>
    <property type="molecule type" value="Genomic_DNA"/>
</dbReference>
<dbReference type="VEuPathDB" id="FungiDB:RhiirA1_471109"/>
<evidence type="ECO:0000256" key="1">
    <source>
        <dbReference type="SAM" id="MobiDB-lite"/>
    </source>
</evidence>
<dbReference type="EMBL" id="LLXH01001568">
    <property type="protein sequence ID" value="PKC58349.1"/>
    <property type="molecule type" value="Genomic_DNA"/>
</dbReference>
<evidence type="ECO:0000313" key="5">
    <source>
        <dbReference type="Proteomes" id="UP000232722"/>
    </source>
</evidence>
<proteinExistence type="predicted"/>
<organism evidence="2 5">
    <name type="scientific">Rhizophagus irregularis</name>
    <dbReference type="NCBI Taxonomy" id="588596"/>
    <lineage>
        <taxon>Eukaryota</taxon>
        <taxon>Fungi</taxon>
        <taxon>Fungi incertae sedis</taxon>
        <taxon>Mucoromycota</taxon>
        <taxon>Glomeromycotina</taxon>
        <taxon>Glomeromycetes</taxon>
        <taxon>Glomerales</taxon>
        <taxon>Glomeraceae</taxon>
        <taxon>Rhizophagus</taxon>
    </lineage>
</organism>
<feature type="compositionally biased region" description="Low complexity" evidence="1">
    <location>
        <begin position="1"/>
        <end position="19"/>
    </location>
</feature>
<comment type="caution">
    <text evidence="2">The sequence shown here is derived from an EMBL/GenBank/DDBJ whole genome shotgun (WGS) entry which is preliminary data.</text>
</comment>
<evidence type="ECO:0000313" key="3">
    <source>
        <dbReference type="EMBL" id="PKC58349.1"/>
    </source>
</evidence>
<reference evidence="3 4" key="4">
    <citation type="submission" date="2017-10" db="EMBL/GenBank/DDBJ databases">
        <title>Genome analyses suggest a sexual origin of heterokaryosis in a supposedly ancient asexual fungus.</title>
        <authorList>
            <person name="Corradi N."/>
            <person name="Sedzielewska K."/>
            <person name="Noel J."/>
            <person name="Charron P."/>
            <person name="Farinelli L."/>
            <person name="Marton T."/>
            <person name="Kruger M."/>
            <person name="Pelin A."/>
            <person name="Brachmann A."/>
            <person name="Corradi N."/>
        </authorList>
    </citation>
    <scope>NUCLEOTIDE SEQUENCE [LARGE SCALE GENOMIC DNA]</scope>
    <source>
        <strain evidence="3 4">A1</strain>
    </source>
</reference>
<feature type="non-terminal residue" evidence="2">
    <location>
        <position position="56"/>
    </location>
</feature>
<evidence type="ECO:0000313" key="2">
    <source>
        <dbReference type="EMBL" id="PKB93602.1"/>
    </source>
</evidence>
<dbReference type="Proteomes" id="UP000232688">
    <property type="component" value="Unassembled WGS sequence"/>
</dbReference>
<accession>A0A2N0NG93</accession>
<gene>
    <name evidence="3" type="ORF">RhiirA1_471109</name>
    <name evidence="2" type="ORF">RhiirA5_440847</name>
</gene>
<name>A0A2N0NG93_9GLOM</name>
<reference evidence="2 5" key="1">
    <citation type="submission" date="2016-04" db="EMBL/GenBank/DDBJ databases">
        <title>Genome analyses suggest a sexual origin of heterokaryosis in a supposedly ancient asexual fungus.</title>
        <authorList>
            <person name="Ropars J."/>
            <person name="Sedzielewska K."/>
            <person name="Noel J."/>
            <person name="Charron P."/>
            <person name="Farinelli L."/>
            <person name="Marton T."/>
            <person name="Kruger M."/>
            <person name="Pelin A."/>
            <person name="Brachmann A."/>
            <person name="Corradi N."/>
        </authorList>
    </citation>
    <scope>NUCLEOTIDE SEQUENCE [LARGE SCALE GENOMIC DNA]</scope>
    <source>
        <strain evidence="2 5">A5</strain>
    </source>
</reference>